<name>A0ACB0ZPP4_MELEN</name>
<dbReference type="Proteomes" id="UP001497535">
    <property type="component" value="Unassembled WGS sequence"/>
</dbReference>
<organism evidence="1 2">
    <name type="scientific">Meloidogyne enterolobii</name>
    <name type="common">Root-knot nematode worm</name>
    <name type="synonym">Meloidogyne mayaguensis</name>
    <dbReference type="NCBI Taxonomy" id="390850"/>
    <lineage>
        <taxon>Eukaryota</taxon>
        <taxon>Metazoa</taxon>
        <taxon>Ecdysozoa</taxon>
        <taxon>Nematoda</taxon>
        <taxon>Chromadorea</taxon>
        <taxon>Rhabditida</taxon>
        <taxon>Tylenchina</taxon>
        <taxon>Tylenchomorpha</taxon>
        <taxon>Tylenchoidea</taxon>
        <taxon>Meloidogynidae</taxon>
        <taxon>Meloidogyninae</taxon>
        <taxon>Meloidogyne</taxon>
    </lineage>
</organism>
<gene>
    <name evidence="1" type="ORF">MENTE1834_LOCUS27724</name>
</gene>
<reference evidence="1" key="1">
    <citation type="submission" date="2023-11" db="EMBL/GenBank/DDBJ databases">
        <authorList>
            <person name="Poullet M."/>
        </authorList>
    </citation>
    <scope>NUCLEOTIDE SEQUENCE</scope>
    <source>
        <strain evidence="1">E1834</strain>
    </source>
</reference>
<dbReference type="EMBL" id="CAVMJV010000042">
    <property type="protein sequence ID" value="CAK5080549.1"/>
    <property type="molecule type" value="Genomic_DNA"/>
</dbReference>
<sequence length="424" mass="47611">MQESEIIILEGSNFFRQYLVYSILSGRRISIRNVRPYDDSPGIKDFEYKLLSLIDLITNGSEIDINKTGRNVKGTQVDFSPGTLQGGSFEFQCGVERCISYFLEPLIFLAPFCKIAINGNLKGLTNVPDELSVDAINSTWLPVFSRFVPTDDDLYLKVFFNFWKLHQEKFGRRGHDGAKPELPGKFLTLKIFINARGFLPDGGGSVTFCSPIKKNLRPVQVVKPGKICKIRGLAYVCKVSPSIASRMIEAAKKMLHGYISDVYITIDQRKGPQGGLSPGFGIFITATTTEGVSYFGEAMSNPKDSQKVQLIPEEIGAEAAKRLLNEIYKGGCTDSSAQALATTFMTLCDKDVSKFLFGPLSFYCVHTMRNLRIFFNHTFKLDELWKLEKKEFDEEKKRRCTGSEDKCLLTCVGIGYYNINKILI</sequence>
<protein>
    <submittedName>
        <fullName evidence="1">Uncharacterized protein</fullName>
    </submittedName>
</protein>
<proteinExistence type="predicted"/>
<evidence type="ECO:0000313" key="1">
    <source>
        <dbReference type="EMBL" id="CAK5080549.1"/>
    </source>
</evidence>
<comment type="caution">
    <text evidence="1">The sequence shown here is derived from an EMBL/GenBank/DDBJ whole genome shotgun (WGS) entry which is preliminary data.</text>
</comment>
<accession>A0ACB0ZPP4</accession>
<keyword evidence="2" id="KW-1185">Reference proteome</keyword>
<evidence type="ECO:0000313" key="2">
    <source>
        <dbReference type="Proteomes" id="UP001497535"/>
    </source>
</evidence>